<evidence type="ECO:0000313" key="5">
    <source>
        <dbReference type="EMBL" id="MFD0891176.1"/>
    </source>
</evidence>
<reference evidence="6" key="1">
    <citation type="journal article" date="2019" name="Int. J. Syst. Evol. Microbiol.">
        <title>The Global Catalogue of Microorganisms (GCM) 10K type strain sequencing project: providing services to taxonomists for standard genome sequencing and annotation.</title>
        <authorList>
            <consortium name="The Broad Institute Genomics Platform"/>
            <consortium name="The Broad Institute Genome Sequencing Center for Infectious Disease"/>
            <person name="Wu L."/>
            <person name="Ma J."/>
        </authorList>
    </citation>
    <scope>NUCLEOTIDE SEQUENCE [LARGE SCALE GENOMIC DNA]</scope>
    <source>
        <strain evidence="6">CCUG 62974</strain>
    </source>
</reference>
<organism evidence="5 6">
    <name type="scientific">Streptosporangium algeriense</name>
    <dbReference type="NCBI Taxonomy" id="1682748"/>
    <lineage>
        <taxon>Bacteria</taxon>
        <taxon>Bacillati</taxon>
        <taxon>Actinomycetota</taxon>
        <taxon>Actinomycetes</taxon>
        <taxon>Streptosporangiales</taxon>
        <taxon>Streptosporangiaceae</taxon>
        <taxon>Streptosporangium</taxon>
    </lineage>
</organism>
<evidence type="ECO:0000313" key="6">
    <source>
        <dbReference type="Proteomes" id="UP001597024"/>
    </source>
</evidence>
<dbReference type="InterPro" id="IPR001647">
    <property type="entry name" value="HTH_TetR"/>
</dbReference>
<dbReference type="Pfam" id="PF00440">
    <property type="entry name" value="TetR_N"/>
    <property type="match status" value="1"/>
</dbReference>
<name>A0ABW3E4Y6_9ACTN</name>
<dbReference type="EMBL" id="JBHTHX010002970">
    <property type="protein sequence ID" value="MFD0891176.1"/>
    <property type="molecule type" value="Genomic_DNA"/>
</dbReference>
<dbReference type="InterPro" id="IPR009057">
    <property type="entry name" value="Homeodomain-like_sf"/>
</dbReference>
<proteinExistence type="predicted"/>
<protein>
    <submittedName>
        <fullName evidence="5">TetR/AcrR family transcriptional regulator</fullName>
    </submittedName>
</protein>
<feature type="domain" description="HTH tetR-type" evidence="4">
    <location>
        <begin position="27"/>
        <end position="87"/>
    </location>
</feature>
<dbReference type="Proteomes" id="UP001597024">
    <property type="component" value="Unassembled WGS sequence"/>
</dbReference>
<evidence type="ECO:0000256" key="1">
    <source>
        <dbReference type="ARBA" id="ARBA00023125"/>
    </source>
</evidence>
<comment type="caution">
    <text evidence="5">The sequence shown here is derived from an EMBL/GenBank/DDBJ whole genome shotgun (WGS) entry which is preliminary data.</text>
</comment>
<accession>A0ABW3E4Y6</accession>
<feature type="DNA-binding region" description="H-T-H motif" evidence="2">
    <location>
        <begin position="50"/>
        <end position="69"/>
    </location>
</feature>
<dbReference type="Gene3D" id="1.10.357.10">
    <property type="entry name" value="Tetracycline Repressor, domain 2"/>
    <property type="match status" value="1"/>
</dbReference>
<evidence type="ECO:0000259" key="4">
    <source>
        <dbReference type="PROSITE" id="PS50977"/>
    </source>
</evidence>
<dbReference type="PROSITE" id="PS50977">
    <property type="entry name" value="HTH_TETR_2"/>
    <property type="match status" value="1"/>
</dbReference>
<evidence type="ECO:0000256" key="2">
    <source>
        <dbReference type="PROSITE-ProRule" id="PRU00335"/>
    </source>
</evidence>
<evidence type="ECO:0000256" key="3">
    <source>
        <dbReference type="SAM" id="MobiDB-lite"/>
    </source>
</evidence>
<dbReference type="SUPFAM" id="SSF46689">
    <property type="entry name" value="Homeodomain-like"/>
    <property type="match status" value="1"/>
</dbReference>
<sequence>MAPDKTNDPDRTVELLWRRDGAEARQGLSLDRIVRAGIELVDAEGLAGLSMRKVAERLGFTTMSLYRHVSGRDQLIDLMCDAVAVGGSGADHAGSRGNGADHMTPTEH</sequence>
<feature type="region of interest" description="Disordered" evidence="3">
    <location>
        <begin position="88"/>
        <end position="108"/>
    </location>
</feature>
<feature type="non-terminal residue" evidence="5">
    <location>
        <position position="108"/>
    </location>
</feature>
<keyword evidence="1 2" id="KW-0238">DNA-binding</keyword>
<gene>
    <name evidence="5" type="ORF">ACFQ08_42065</name>
</gene>
<keyword evidence="6" id="KW-1185">Reference proteome</keyword>